<name>A0A7I8VUF6_9ANNE</name>
<dbReference type="InterPro" id="IPR007863">
    <property type="entry name" value="Peptidase_M16_C"/>
</dbReference>
<gene>
    <name evidence="10" type="ORF">DGYR_LOCUS7351</name>
</gene>
<dbReference type="GO" id="GO:0046872">
    <property type="term" value="F:metal ion binding"/>
    <property type="evidence" value="ECO:0007669"/>
    <property type="project" value="InterPro"/>
</dbReference>
<keyword evidence="5" id="KW-0809">Transit peptide</keyword>
<evidence type="ECO:0000256" key="4">
    <source>
        <dbReference type="ARBA" id="ARBA00016741"/>
    </source>
</evidence>
<comment type="similarity">
    <text evidence="3">Belongs to the peptidase M16 family.</text>
</comment>
<dbReference type="PANTHER" id="PTHR11851:SF49">
    <property type="entry name" value="MITOCHONDRIAL-PROCESSING PEPTIDASE SUBUNIT ALPHA"/>
    <property type="match status" value="1"/>
</dbReference>
<comment type="subcellular location">
    <subcellularLocation>
        <location evidence="2">Mitochondrion matrix</location>
    </subcellularLocation>
</comment>
<sequence>MPIPWLPKPKYASLSQQRGETKVTVLENGLTVATEDKFGQFCTVGVVIDSGSRYEVDFPSGITHFLEKLAYSSTEDIPDKDKFMQILEELSGISDCQGSRDTLIYGLSADPKGLSKLVQLLSAVTLRPLITDEEIFIARRTIEFELESLDMAPDPQPILLEMIHRAAYFDNTLGLPKTCPTENINKINKQTIYEYMKLCHTPDRMVIAGVGINHDELVKEARKHFMSKPIWDDVKTSRRLDKGLAQYTGGEEKVFKDMSNVSLGPTPMPELLHFVIGLESCSHKDKDFIAFCVLNTLMGGGGSFSAGGPGKGMYSRLYTRVLNRQHFMYNATAYNHSYNDSGLFCIHASAPPSYGKEMVAVIVKELSILQNGISEDELQRAKTQLQSMLLMNLESRPVIFEDLGRQMLVSEERRGPDYYFNEIGAIRNEDIIRVAKRMLATPVTIASLGDVNKIPSINDIRTGLSSRDGRLPGRFRLFQ</sequence>
<feature type="domain" description="Peptidase M16 N-terminal" evidence="8">
    <location>
        <begin position="32"/>
        <end position="180"/>
    </location>
</feature>
<dbReference type="InterPro" id="IPR011249">
    <property type="entry name" value="Metalloenz_LuxS/M16"/>
</dbReference>
<keyword evidence="6" id="KW-0496">Mitochondrion</keyword>
<evidence type="ECO:0000256" key="5">
    <source>
        <dbReference type="ARBA" id="ARBA00022946"/>
    </source>
</evidence>
<dbReference type="InterPro" id="IPR050361">
    <property type="entry name" value="MPP/UQCRC_Complex"/>
</dbReference>
<dbReference type="Proteomes" id="UP000549394">
    <property type="component" value="Unassembled WGS sequence"/>
</dbReference>
<dbReference type="FunFam" id="3.30.830.10:FF:000014">
    <property type="entry name" value="Mitochondrial-processing peptidase alpha subunit, mitochondrial"/>
    <property type="match status" value="1"/>
</dbReference>
<evidence type="ECO:0000313" key="10">
    <source>
        <dbReference type="EMBL" id="CAD5119062.1"/>
    </source>
</evidence>
<evidence type="ECO:0000256" key="2">
    <source>
        <dbReference type="ARBA" id="ARBA00004305"/>
    </source>
</evidence>
<dbReference type="SUPFAM" id="SSF63411">
    <property type="entry name" value="LuxS/MPP-like metallohydrolase"/>
    <property type="match status" value="2"/>
</dbReference>
<dbReference type="Pfam" id="PF00675">
    <property type="entry name" value="Peptidase_M16"/>
    <property type="match status" value="1"/>
</dbReference>
<evidence type="ECO:0000259" key="9">
    <source>
        <dbReference type="Pfam" id="PF05193"/>
    </source>
</evidence>
<keyword evidence="11" id="KW-1185">Reference proteome</keyword>
<evidence type="ECO:0000256" key="3">
    <source>
        <dbReference type="ARBA" id="ARBA00007261"/>
    </source>
</evidence>
<accession>A0A7I8VUF6</accession>
<reference evidence="10 11" key="1">
    <citation type="submission" date="2020-08" db="EMBL/GenBank/DDBJ databases">
        <authorList>
            <person name="Hejnol A."/>
        </authorList>
    </citation>
    <scope>NUCLEOTIDE SEQUENCE [LARGE SCALE GENOMIC DNA]</scope>
</reference>
<dbReference type="EMBL" id="CAJFCJ010000009">
    <property type="protein sequence ID" value="CAD5119062.1"/>
    <property type="molecule type" value="Genomic_DNA"/>
</dbReference>
<comment type="function">
    <text evidence="1">Substrate recognition and binding subunit of the essential mitochondrial processing protease (MPP), which cleaves the mitochondrial sequence off newly imported precursors proteins.</text>
</comment>
<proteinExistence type="inferred from homology"/>
<dbReference type="InterPro" id="IPR011765">
    <property type="entry name" value="Pept_M16_N"/>
</dbReference>
<evidence type="ECO:0000259" key="8">
    <source>
        <dbReference type="Pfam" id="PF00675"/>
    </source>
</evidence>
<dbReference type="GO" id="GO:0006627">
    <property type="term" value="P:protein processing involved in protein targeting to mitochondrion"/>
    <property type="evidence" value="ECO:0007669"/>
    <property type="project" value="TreeGrafter"/>
</dbReference>
<dbReference type="Gene3D" id="3.30.830.10">
    <property type="entry name" value="Metalloenzyme, LuxS/M16 peptidase-like"/>
    <property type="match status" value="2"/>
</dbReference>
<protein>
    <recommendedName>
        <fullName evidence="4">Mitochondrial-processing peptidase subunit alpha</fullName>
    </recommendedName>
    <alternativeName>
        <fullName evidence="7">Alpha-MPP</fullName>
    </alternativeName>
</protein>
<dbReference type="Pfam" id="PF05193">
    <property type="entry name" value="Peptidase_M16_C"/>
    <property type="match status" value="1"/>
</dbReference>
<dbReference type="PANTHER" id="PTHR11851">
    <property type="entry name" value="METALLOPROTEASE"/>
    <property type="match status" value="1"/>
</dbReference>
<evidence type="ECO:0000256" key="1">
    <source>
        <dbReference type="ARBA" id="ARBA00002123"/>
    </source>
</evidence>
<evidence type="ECO:0000313" key="11">
    <source>
        <dbReference type="Proteomes" id="UP000549394"/>
    </source>
</evidence>
<comment type="caution">
    <text evidence="10">The sequence shown here is derived from an EMBL/GenBank/DDBJ whole genome shotgun (WGS) entry which is preliminary data.</text>
</comment>
<dbReference type="AlphaFoldDB" id="A0A7I8VUF6"/>
<dbReference type="OrthoDB" id="277191at2759"/>
<evidence type="ECO:0000256" key="6">
    <source>
        <dbReference type="ARBA" id="ARBA00023128"/>
    </source>
</evidence>
<feature type="domain" description="Peptidase M16 C-terminal" evidence="9">
    <location>
        <begin position="186"/>
        <end position="385"/>
    </location>
</feature>
<organism evidence="10 11">
    <name type="scientific">Dimorphilus gyrociliatus</name>
    <dbReference type="NCBI Taxonomy" id="2664684"/>
    <lineage>
        <taxon>Eukaryota</taxon>
        <taxon>Metazoa</taxon>
        <taxon>Spiralia</taxon>
        <taxon>Lophotrochozoa</taxon>
        <taxon>Annelida</taxon>
        <taxon>Polychaeta</taxon>
        <taxon>Polychaeta incertae sedis</taxon>
        <taxon>Dinophilidae</taxon>
        <taxon>Dimorphilus</taxon>
    </lineage>
</organism>
<evidence type="ECO:0000256" key="7">
    <source>
        <dbReference type="ARBA" id="ARBA00030006"/>
    </source>
</evidence>
<dbReference type="GO" id="GO:0005759">
    <property type="term" value="C:mitochondrial matrix"/>
    <property type="evidence" value="ECO:0007669"/>
    <property type="project" value="UniProtKB-SubCell"/>
</dbReference>